<dbReference type="STRING" id="6216.A0A158QDJ7"/>
<dbReference type="AlphaFoldDB" id="A0A158QDJ7"/>
<dbReference type="PANTHER" id="PTHR24198">
    <property type="entry name" value="ANKYRIN REPEAT AND PROTEIN KINASE DOMAIN-CONTAINING PROTEIN"/>
    <property type="match status" value="1"/>
</dbReference>
<reference evidence="7" key="1">
    <citation type="submission" date="2016-04" db="UniProtKB">
        <authorList>
            <consortium name="WormBaseParasite"/>
        </authorList>
    </citation>
    <scope>IDENTIFICATION</scope>
</reference>
<evidence type="ECO:0000256" key="2">
    <source>
        <dbReference type="ARBA" id="ARBA00023043"/>
    </source>
</evidence>
<dbReference type="InterPro" id="IPR036770">
    <property type="entry name" value="Ankyrin_rpt-contain_sf"/>
</dbReference>
<dbReference type="GO" id="GO:0005737">
    <property type="term" value="C:cytoplasm"/>
    <property type="evidence" value="ECO:0007669"/>
    <property type="project" value="TreeGrafter"/>
</dbReference>
<dbReference type="Gene3D" id="1.25.40.20">
    <property type="entry name" value="Ankyrin repeat-containing domain"/>
    <property type="match status" value="2"/>
</dbReference>
<dbReference type="EMBL" id="UYSG01000899">
    <property type="protein sequence ID" value="VDL28212.1"/>
    <property type="molecule type" value="Genomic_DNA"/>
</dbReference>
<feature type="repeat" description="ANK" evidence="3">
    <location>
        <begin position="463"/>
        <end position="495"/>
    </location>
</feature>
<evidence type="ECO:0000256" key="4">
    <source>
        <dbReference type="SAM" id="MobiDB-lite"/>
    </source>
</evidence>
<evidence type="ECO:0000256" key="1">
    <source>
        <dbReference type="ARBA" id="ARBA00022737"/>
    </source>
</evidence>
<gene>
    <name evidence="5" type="ORF">HDID_LOCUS3159</name>
</gene>
<proteinExistence type="predicted"/>
<evidence type="ECO:0000313" key="7">
    <source>
        <dbReference type="WBParaSite" id="HDID_0000316101-mRNA-1"/>
    </source>
</evidence>
<name>A0A158QDJ7_HYMDI</name>
<dbReference type="WBParaSite" id="HDID_0000316101-mRNA-1">
    <property type="protein sequence ID" value="HDID_0000316101-mRNA-1"/>
    <property type="gene ID" value="HDID_0000316101"/>
</dbReference>
<feature type="repeat" description="ANK" evidence="3">
    <location>
        <begin position="391"/>
        <end position="423"/>
    </location>
</feature>
<protein>
    <submittedName>
        <fullName evidence="7">ANK_REP_REGION domain-containing protein</fullName>
    </submittedName>
</protein>
<dbReference type="PROSITE" id="PS50088">
    <property type="entry name" value="ANK_REPEAT"/>
    <property type="match status" value="8"/>
</dbReference>
<dbReference type="PRINTS" id="PR01415">
    <property type="entry name" value="ANKYRIN"/>
</dbReference>
<keyword evidence="1" id="KW-0677">Repeat</keyword>
<dbReference type="SMART" id="SM00248">
    <property type="entry name" value="ANK"/>
    <property type="match status" value="10"/>
</dbReference>
<evidence type="ECO:0000313" key="6">
    <source>
        <dbReference type="Proteomes" id="UP000274504"/>
    </source>
</evidence>
<dbReference type="SUPFAM" id="SSF48403">
    <property type="entry name" value="Ankyrin repeat"/>
    <property type="match status" value="1"/>
</dbReference>
<dbReference type="Pfam" id="PF00023">
    <property type="entry name" value="Ank"/>
    <property type="match status" value="1"/>
</dbReference>
<feature type="repeat" description="ANK" evidence="3">
    <location>
        <begin position="424"/>
        <end position="456"/>
    </location>
</feature>
<organism evidence="7">
    <name type="scientific">Hymenolepis diminuta</name>
    <name type="common">Rat tapeworm</name>
    <dbReference type="NCBI Taxonomy" id="6216"/>
    <lineage>
        <taxon>Eukaryota</taxon>
        <taxon>Metazoa</taxon>
        <taxon>Spiralia</taxon>
        <taxon>Lophotrochozoa</taxon>
        <taxon>Platyhelminthes</taxon>
        <taxon>Cestoda</taxon>
        <taxon>Eucestoda</taxon>
        <taxon>Cyclophyllidea</taxon>
        <taxon>Hymenolepididae</taxon>
        <taxon>Hymenolepis</taxon>
    </lineage>
</organism>
<accession>A0A158QDJ7</accession>
<keyword evidence="2 3" id="KW-0040">ANK repeat</keyword>
<evidence type="ECO:0000256" key="3">
    <source>
        <dbReference type="PROSITE-ProRule" id="PRU00023"/>
    </source>
</evidence>
<dbReference type="Proteomes" id="UP000274504">
    <property type="component" value="Unassembled WGS sequence"/>
</dbReference>
<feature type="repeat" description="ANK" evidence="3">
    <location>
        <begin position="217"/>
        <end position="249"/>
    </location>
</feature>
<feature type="repeat" description="ANK" evidence="3">
    <location>
        <begin position="313"/>
        <end position="345"/>
    </location>
</feature>
<feature type="repeat" description="ANK" evidence="3">
    <location>
        <begin position="358"/>
        <end position="390"/>
    </location>
</feature>
<feature type="region of interest" description="Disordered" evidence="4">
    <location>
        <begin position="1"/>
        <end position="24"/>
    </location>
</feature>
<dbReference type="PANTHER" id="PTHR24198:SF165">
    <property type="entry name" value="ANKYRIN REPEAT-CONTAINING PROTEIN-RELATED"/>
    <property type="match status" value="1"/>
</dbReference>
<dbReference type="PROSITE" id="PS50297">
    <property type="entry name" value="ANK_REP_REGION"/>
    <property type="match status" value="8"/>
</dbReference>
<sequence>MINLNNPAATLPRGNEKKKHKRSASLTACFPTRKTFRQWGREDLLNRIQQNANRRCFTLPPRTSPGTNAIDNDDDNISIPLVTLATTCEIDQHLSRRTWNFPIRMHRGGLKRSHKQAETNQSFLRAARSGNIQKITEYLNSNVDINAVSSNGLNALHLASKEGHLPIVRLLLDHHASIDAKTNRGNTALHIASLAGRFEIIKLLVERKADINARSQNGFTPLYMAAQENHLNIVEYLLNNGADQALATDDGFTPLAVALQLCHDGVVSLLLERDSGGKGRLPALHVAAKKDDVHAVSLLLSNNDVNVNHVSARGFTPLHIAARYGNVKVSRFLISNGADVNYCAKHRQTVYILFAFQDSITPLHLAAKWGKAEMTQLLIDKGAQLDARTRDGLTPMHTAARSGHVNIVQILLNAGASITAKTRNGLSPLHMAAQSDHADTAKLLLKKGSPPDDVTMCSGNRKDYLTPLHIASHCGNTKVAQVLLEHKCDPNLRAFVSQFSHLIWFVSSIFNIIRL</sequence>
<feature type="repeat" description="ANK" evidence="3">
    <location>
        <begin position="151"/>
        <end position="183"/>
    </location>
</feature>
<dbReference type="OrthoDB" id="20872at2759"/>
<dbReference type="Pfam" id="PF12796">
    <property type="entry name" value="Ank_2"/>
    <property type="match status" value="4"/>
</dbReference>
<evidence type="ECO:0000313" key="5">
    <source>
        <dbReference type="EMBL" id="VDL28212.1"/>
    </source>
</evidence>
<reference evidence="5 6" key="2">
    <citation type="submission" date="2018-11" db="EMBL/GenBank/DDBJ databases">
        <authorList>
            <consortium name="Pathogen Informatics"/>
        </authorList>
    </citation>
    <scope>NUCLEOTIDE SEQUENCE [LARGE SCALE GENOMIC DNA]</scope>
</reference>
<dbReference type="InterPro" id="IPR002110">
    <property type="entry name" value="Ankyrin_rpt"/>
</dbReference>
<feature type="repeat" description="ANK" evidence="3">
    <location>
        <begin position="184"/>
        <end position="216"/>
    </location>
</feature>